<dbReference type="Proteomes" id="UP000032675">
    <property type="component" value="Unassembled WGS sequence"/>
</dbReference>
<proteinExistence type="predicted"/>
<reference evidence="1 2" key="1">
    <citation type="submission" date="2012-11" db="EMBL/GenBank/DDBJ databases">
        <title>Whole genome sequence of Gluconacetobacter europaeus NBRC3261.</title>
        <authorList>
            <person name="Azuma Y."/>
            <person name="Higashiura N."/>
            <person name="Hirakawa H."/>
            <person name="Matsushita K."/>
        </authorList>
    </citation>
    <scope>NUCLEOTIDE SEQUENCE [LARGE SCALE GENOMIC DNA]</scope>
    <source>
        <strain evidence="1 2">NBRC 3261</strain>
    </source>
</reference>
<organism evidence="1 2">
    <name type="scientific">Komagataeibacter europaeus NBRC 3261</name>
    <dbReference type="NCBI Taxonomy" id="1234669"/>
    <lineage>
        <taxon>Bacteria</taxon>
        <taxon>Pseudomonadati</taxon>
        <taxon>Pseudomonadota</taxon>
        <taxon>Alphaproteobacteria</taxon>
        <taxon>Acetobacterales</taxon>
        <taxon>Acetobacteraceae</taxon>
        <taxon>Komagataeibacter</taxon>
    </lineage>
</organism>
<evidence type="ECO:0000313" key="1">
    <source>
        <dbReference type="EMBL" id="GAN97447.1"/>
    </source>
</evidence>
<gene>
    <name evidence="1" type="ORF">Geu3261_0183_003</name>
</gene>
<dbReference type="RefSeq" id="WP_048851925.1">
    <property type="nucleotide sequence ID" value="NZ_BANI01000159.1"/>
</dbReference>
<evidence type="ECO:0000313" key="2">
    <source>
        <dbReference type="Proteomes" id="UP000032675"/>
    </source>
</evidence>
<accession>A0A0D6Q1J9</accession>
<comment type="caution">
    <text evidence="1">The sequence shown here is derived from an EMBL/GenBank/DDBJ whole genome shotgun (WGS) entry which is preliminary data.</text>
</comment>
<name>A0A0D6Q1J9_KOMEU</name>
<dbReference type="EMBL" id="BANI01000159">
    <property type="protein sequence ID" value="GAN97447.1"/>
    <property type="molecule type" value="Genomic_DNA"/>
</dbReference>
<sequence>MKKPIFLSVASVISFCSPVIVHAETRLPVVSYLKIRMGVPIRVRGPEDNDDTAFTVLKKTSGGMNGYISKANASLVTGQSEVDMSGTATPVIRVGAISSRTDCKAAPDSGGNWLNGVEKIGNTWYGLVHSEGPCDYPAVQTTKSMSLFASRDEGKTWVAVRASDGASTATILSDGSTAQAGQINGEGDYGFIPGPDGYEYAYGGRYTSTNWSTVRARAPKAQLAPGNWMKYAANETWNVLGAGGRGENMSLGWTGNYPAKIPGVAPAVLVGTDHVVYFGPYYSYADRKFYGPNQHAYTISGLTLAVSRDMVHFAVVHDPLVAYDAQMVNGRDSRTASDLYLYAALLNDRDGSRVLDQHHFYLSYTYVPPFMATTSSYLFEVPVTLSVEQVPQYPTVGTTLARYKNAAAGSYRTTTAPVVDSALKLETILAYLMTDQPINGSPVTRLEECSKVSQSFTDYMVDVDGSCAAHGYRRLRTAGYIYSQSTGPKVPADITSLYGCVTTAGAHFVSKLQNCENAGSKATLLGYALTN</sequence>
<dbReference type="AlphaFoldDB" id="A0A0D6Q1J9"/>
<protein>
    <submittedName>
        <fullName evidence="1">Uncharacterized protein</fullName>
    </submittedName>
</protein>